<evidence type="ECO:0000259" key="2">
    <source>
        <dbReference type="PROSITE" id="PS50994"/>
    </source>
</evidence>
<dbReference type="PANTHER" id="PTHR37984">
    <property type="entry name" value="PROTEIN CBG26694"/>
    <property type="match status" value="1"/>
</dbReference>
<dbReference type="Gene3D" id="2.60.120.740">
    <property type="match status" value="1"/>
</dbReference>
<feature type="domain" description="Integrase catalytic" evidence="2">
    <location>
        <begin position="429"/>
        <end position="586"/>
    </location>
</feature>
<name>A0A498LR33_LABRO</name>
<dbReference type="InterPro" id="IPR050951">
    <property type="entry name" value="Retrovirus_Pol_polyprotein"/>
</dbReference>
<dbReference type="EMBL" id="QBIY01013197">
    <property type="protein sequence ID" value="RXN10620.1"/>
    <property type="molecule type" value="Genomic_DNA"/>
</dbReference>
<dbReference type="SUPFAM" id="SSF53098">
    <property type="entry name" value="Ribonuclease H-like"/>
    <property type="match status" value="1"/>
</dbReference>
<dbReference type="InterPro" id="IPR043159">
    <property type="entry name" value="Lectin_gal-bd_sf"/>
</dbReference>
<dbReference type="Pfam" id="PF17921">
    <property type="entry name" value="Integrase_H2C2"/>
    <property type="match status" value="1"/>
</dbReference>
<accession>A0A498LR33</accession>
<evidence type="ECO:0000313" key="4">
    <source>
        <dbReference type="Proteomes" id="UP000290572"/>
    </source>
</evidence>
<dbReference type="Gene3D" id="3.30.420.10">
    <property type="entry name" value="Ribonuclease H-like superfamily/Ribonuclease H"/>
    <property type="match status" value="1"/>
</dbReference>
<dbReference type="STRING" id="84645.A0A498LR33"/>
<dbReference type="Gene3D" id="1.10.340.70">
    <property type="match status" value="1"/>
</dbReference>
<protein>
    <recommendedName>
        <fullName evidence="1">Gypsy retrotransposon integrase-like protein 1</fullName>
    </recommendedName>
</protein>
<organism evidence="3 4">
    <name type="scientific">Labeo rohita</name>
    <name type="common">Indian major carp</name>
    <name type="synonym">Cyprinus rohita</name>
    <dbReference type="NCBI Taxonomy" id="84645"/>
    <lineage>
        <taxon>Eukaryota</taxon>
        <taxon>Metazoa</taxon>
        <taxon>Chordata</taxon>
        <taxon>Craniata</taxon>
        <taxon>Vertebrata</taxon>
        <taxon>Euteleostomi</taxon>
        <taxon>Actinopterygii</taxon>
        <taxon>Neopterygii</taxon>
        <taxon>Teleostei</taxon>
        <taxon>Ostariophysi</taxon>
        <taxon>Cypriniformes</taxon>
        <taxon>Cyprinidae</taxon>
        <taxon>Labeoninae</taxon>
        <taxon>Labeonini</taxon>
        <taxon>Labeo</taxon>
    </lineage>
</organism>
<reference evidence="3 4" key="1">
    <citation type="submission" date="2018-03" db="EMBL/GenBank/DDBJ databases">
        <title>Draft genome sequence of Rohu Carp (Labeo rohita).</title>
        <authorList>
            <person name="Das P."/>
            <person name="Kushwaha B."/>
            <person name="Joshi C.G."/>
            <person name="Kumar D."/>
            <person name="Nagpure N.S."/>
            <person name="Sahoo L."/>
            <person name="Das S.P."/>
            <person name="Bit A."/>
            <person name="Patnaik S."/>
            <person name="Meher P.K."/>
            <person name="Jayasankar P."/>
            <person name="Koringa P.G."/>
            <person name="Patel N.V."/>
            <person name="Hinsu A.T."/>
            <person name="Kumar R."/>
            <person name="Pandey M."/>
            <person name="Agarwal S."/>
            <person name="Srivastava S."/>
            <person name="Singh M."/>
            <person name="Iquebal M.A."/>
            <person name="Jaiswal S."/>
            <person name="Angadi U.B."/>
            <person name="Kumar N."/>
            <person name="Raza M."/>
            <person name="Shah T.M."/>
            <person name="Rai A."/>
            <person name="Jena J.K."/>
        </authorList>
    </citation>
    <scope>NUCLEOTIDE SEQUENCE [LARGE SCALE GENOMIC DNA]</scope>
    <source>
        <strain evidence="3">DASCIFA01</strain>
        <tissue evidence="3">Testis</tissue>
    </source>
</reference>
<keyword evidence="4" id="KW-1185">Reference proteome</keyword>
<proteinExistence type="predicted"/>
<evidence type="ECO:0000256" key="1">
    <source>
        <dbReference type="ARBA" id="ARBA00039658"/>
    </source>
</evidence>
<dbReference type="PROSITE" id="PS50994">
    <property type="entry name" value="INTEGRASE"/>
    <property type="match status" value="1"/>
</dbReference>
<dbReference type="GO" id="GO:0015074">
    <property type="term" value="P:DNA integration"/>
    <property type="evidence" value="ECO:0007669"/>
    <property type="project" value="InterPro"/>
</dbReference>
<dbReference type="InterPro" id="IPR012337">
    <property type="entry name" value="RNaseH-like_sf"/>
</dbReference>
<dbReference type="FunFam" id="3.30.420.10:FF:000032">
    <property type="entry name" value="Retrovirus-related Pol polyprotein from transposon 297-like Protein"/>
    <property type="match status" value="1"/>
</dbReference>
<dbReference type="Pfam" id="PF00665">
    <property type="entry name" value="rve"/>
    <property type="match status" value="1"/>
</dbReference>
<dbReference type="FunFam" id="1.10.340.70:FF:000001">
    <property type="entry name" value="Retrovirus-related Pol polyprotein from transposon gypsy-like Protein"/>
    <property type="match status" value="1"/>
</dbReference>
<dbReference type="GO" id="GO:0003676">
    <property type="term" value="F:nucleic acid binding"/>
    <property type="evidence" value="ECO:0007669"/>
    <property type="project" value="InterPro"/>
</dbReference>
<dbReference type="AlphaFoldDB" id="A0A498LR33"/>
<comment type="caution">
    <text evidence="3">The sequence shown here is derived from an EMBL/GenBank/DDBJ whole genome shotgun (WGS) entry which is preliminary data.</text>
</comment>
<evidence type="ECO:0000313" key="3">
    <source>
        <dbReference type="EMBL" id="RXN10620.1"/>
    </source>
</evidence>
<dbReference type="InterPro" id="IPR036397">
    <property type="entry name" value="RNaseH_sf"/>
</dbReference>
<dbReference type="InterPro" id="IPR001584">
    <property type="entry name" value="Integrase_cat-core"/>
</dbReference>
<dbReference type="Proteomes" id="UP000290572">
    <property type="component" value="Unassembled WGS sequence"/>
</dbReference>
<dbReference type="PANTHER" id="PTHR37984:SF15">
    <property type="entry name" value="INTEGRASE CATALYTIC DOMAIN-CONTAINING PROTEIN"/>
    <property type="match status" value="1"/>
</dbReference>
<sequence length="730" mass="83183">MEQRFNACITLTFRRITARLQEGHLPYPTPFFKRLAALPDVAFPARGSGLVKCNRAPNAQTSIWPRHPSLKTRDESVYWVKINPRSVLSDSVHPKPRLSLFGKRQLFCLFRSGSRLPPKTMVADSLAYLADMFNLLTGSARGGRRRLSLSRELFTPQLEIQQEEHRGTPAAADLHHPAGVEAEKIEICEGESADLNCGTGVISVHYANYGRRDLVTCPGKANIDADTLSRIPLDMEAYEAECTEQLPSAAVRATWQGNQAAKQRDVAWIAALHTSSVRDEQLLHNMWIPTISQNELIRAQEEDSVISHVMKCKNENITLTNEVRQEVPGASKKLLYEWNKLYLEGGLLYRRTGERKQLVLPSKYKRLVLECLHDKMGHVGVERVLNLVRERFYWPYMKKEVEEYVTMRCPCIKQKKPSVHVRAPMGSITSHSPMELVCVDYLHLEPSRGGYEYILVVMDHFTRFAQAYPTKNKSGRTAAECLFNDYIPRFGYPAKLHHDQGREFENELFRTLQQFAGIGHSRTSPSHPQSNPVERFNRTLLQMLRTLADKEKERWKEHLPQVVHAYNCTRHESTGYSPFYLLYGRNPHLPVDLIFGLVEKADEVTHKGYADHWATRMAEAYRIAEEHSRQSSARGKVQYDRKTRGVILKPGDRVLVRNLRGQGGPGKLRSYWEKEVYVVKGKGSLCGEGTGHEIKLDFPSSPWDCEVGLKPACLVTGRTRYPQAKKVGLD</sequence>
<dbReference type="InterPro" id="IPR041588">
    <property type="entry name" value="Integrase_H2C2"/>
</dbReference>
<gene>
    <name evidence="3" type="ORF">ROHU_010876</name>
</gene>